<evidence type="ECO:0000313" key="2">
    <source>
        <dbReference type="Proteomes" id="UP000887013"/>
    </source>
</evidence>
<organism evidence="1 2">
    <name type="scientific">Nephila pilipes</name>
    <name type="common">Giant wood spider</name>
    <name type="synonym">Nephila maculata</name>
    <dbReference type="NCBI Taxonomy" id="299642"/>
    <lineage>
        <taxon>Eukaryota</taxon>
        <taxon>Metazoa</taxon>
        <taxon>Ecdysozoa</taxon>
        <taxon>Arthropoda</taxon>
        <taxon>Chelicerata</taxon>
        <taxon>Arachnida</taxon>
        <taxon>Araneae</taxon>
        <taxon>Araneomorphae</taxon>
        <taxon>Entelegynae</taxon>
        <taxon>Araneoidea</taxon>
        <taxon>Nephilidae</taxon>
        <taxon>Nephila</taxon>
    </lineage>
</organism>
<dbReference type="Proteomes" id="UP000887013">
    <property type="component" value="Unassembled WGS sequence"/>
</dbReference>
<keyword evidence="2" id="KW-1185">Reference proteome</keyword>
<sequence length="80" mass="9064">MSKLPIASLTEIHNEEEVVIITQFRSDSCDSRAKSCTKIDNSLGDLFILDLELQDRFCEYSSMITNSNEVTLTANYSVIR</sequence>
<dbReference type="EMBL" id="BMAW01029110">
    <property type="protein sequence ID" value="GFU10559.1"/>
    <property type="molecule type" value="Genomic_DNA"/>
</dbReference>
<protein>
    <submittedName>
        <fullName evidence="1">Uncharacterized protein</fullName>
    </submittedName>
</protein>
<accession>A0A8X6UHH6</accession>
<reference evidence="1" key="1">
    <citation type="submission" date="2020-08" db="EMBL/GenBank/DDBJ databases">
        <title>Multicomponent nature underlies the extraordinary mechanical properties of spider dragline silk.</title>
        <authorList>
            <person name="Kono N."/>
            <person name="Nakamura H."/>
            <person name="Mori M."/>
            <person name="Yoshida Y."/>
            <person name="Ohtoshi R."/>
            <person name="Malay A.D."/>
            <person name="Moran D.A.P."/>
            <person name="Tomita M."/>
            <person name="Numata K."/>
            <person name="Arakawa K."/>
        </authorList>
    </citation>
    <scope>NUCLEOTIDE SEQUENCE</scope>
</reference>
<name>A0A8X6UHH6_NEPPI</name>
<evidence type="ECO:0000313" key="1">
    <source>
        <dbReference type="EMBL" id="GFU10559.1"/>
    </source>
</evidence>
<dbReference type="AlphaFoldDB" id="A0A8X6UHH6"/>
<comment type="caution">
    <text evidence="1">The sequence shown here is derived from an EMBL/GenBank/DDBJ whole genome shotgun (WGS) entry which is preliminary data.</text>
</comment>
<proteinExistence type="predicted"/>
<gene>
    <name evidence="1" type="ORF">NPIL_382371</name>
</gene>